<keyword evidence="7" id="KW-0032">Aminotransferase</keyword>
<evidence type="ECO:0000256" key="4">
    <source>
        <dbReference type="ARBA" id="ARBA00023125"/>
    </source>
</evidence>
<keyword evidence="4" id="KW-0238">DNA-binding</keyword>
<dbReference type="PANTHER" id="PTHR46577:SF1">
    <property type="entry name" value="HTH-TYPE TRANSCRIPTIONAL REGULATORY PROTEIN GABR"/>
    <property type="match status" value="1"/>
</dbReference>
<comment type="similarity">
    <text evidence="1">In the C-terminal section; belongs to the class-I pyridoxal-phosphate-dependent aminotransferase family.</text>
</comment>
<dbReference type="GO" id="GO:0008483">
    <property type="term" value="F:transaminase activity"/>
    <property type="evidence" value="ECO:0007669"/>
    <property type="project" value="UniProtKB-KW"/>
</dbReference>
<dbReference type="Pfam" id="PF00392">
    <property type="entry name" value="GntR"/>
    <property type="match status" value="1"/>
</dbReference>
<dbReference type="GO" id="GO:0003700">
    <property type="term" value="F:DNA-binding transcription factor activity"/>
    <property type="evidence" value="ECO:0007669"/>
    <property type="project" value="InterPro"/>
</dbReference>
<accession>A0A4Q2JVV1</accession>
<dbReference type="GO" id="GO:0030170">
    <property type="term" value="F:pyridoxal phosphate binding"/>
    <property type="evidence" value="ECO:0007669"/>
    <property type="project" value="InterPro"/>
</dbReference>
<sequence length="478" mass="50770">MGESWAIRGLDLHLDLDGRRKASSLEEALRRAVRDRRIDAGTRLPASRTLAADLGIARNVVAEVYGRLAAEGWLEARVGAGTWVAGRPGRDAPVTGADSASPALHLGLDLRGGIPDASSFPRREWATAARRATLDLPASAFGYGPRRGSPALRSTLAEYLARTRGVWAESERVAVTRGFGAALATVGRTLVAEGARRIAVEEFGHEAHRGILRAAGLDVVALPVDADGAVVDRLGDLAVDAVLLTPAHQFPTGAALSPGRRIEVVAWAERSGAFIIEDDYDGEFRYDRRAIGALQSLAPGLVVYLGTASKSLAPAVGIGWAVIPERLAGGFEAQTVAVNGIPDALNQAALDAFMRAHEYDRTVRRRRAEYRARRERVESRVAAELDGCRVSGMRAGLHCLLELPTGLDERSVTSTARRLGVRFDGLGSFRLGASSAPRAPAMVVGYGAPPPHRFEAALDRAIAAVRAELGISMAADPS</sequence>
<dbReference type="InterPro" id="IPR051446">
    <property type="entry name" value="HTH_trans_reg/aminotransferase"/>
</dbReference>
<dbReference type="RefSeq" id="WP_129230123.1">
    <property type="nucleotide sequence ID" value="NZ_SDPO01000001.1"/>
</dbReference>
<dbReference type="SMART" id="SM00345">
    <property type="entry name" value="HTH_GNTR"/>
    <property type="match status" value="1"/>
</dbReference>
<dbReference type="InterPro" id="IPR015424">
    <property type="entry name" value="PyrdxlP-dep_Trfase"/>
</dbReference>
<organism evidence="7 8">
    <name type="scientific">Agromyces fucosus</name>
    <dbReference type="NCBI Taxonomy" id="41985"/>
    <lineage>
        <taxon>Bacteria</taxon>
        <taxon>Bacillati</taxon>
        <taxon>Actinomycetota</taxon>
        <taxon>Actinomycetes</taxon>
        <taxon>Micrococcales</taxon>
        <taxon>Microbacteriaceae</taxon>
        <taxon>Agromyces</taxon>
    </lineage>
</organism>
<feature type="domain" description="HTH gntR-type" evidence="6">
    <location>
        <begin position="19"/>
        <end position="87"/>
    </location>
</feature>
<keyword evidence="8" id="KW-1185">Reference proteome</keyword>
<dbReference type="EMBL" id="SDPO01000001">
    <property type="protein sequence ID" value="RXZ50318.1"/>
    <property type="molecule type" value="Genomic_DNA"/>
</dbReference>
<dbReference type="GO" id="GO:0003677">
    <property type="term" value="F:DNA binding"/>
    <property type="evidence" value="ECO:0007669"/>
    <property type="project" value="UniProtKB-KW"/>
</dbReference>
<dbReference type="InterPro" id="IPR000524">
    <property type="entry name" value="Tscrpt_reg_HTH_GntR"/>
</dbReference>
<dbReference type="Pfam" id="PF00155">
    <property type="entry name" value="Aminotran_1_2"/>
    <property type="match status" value="1"/>
</dbReference>
<comment type="caution">
    <text evidence="7">The sequence shown here is derived from an EMBL/GenBank/DDBJ whole genome shotgun (WGS) entry which is preliminary data.</text>
</comment>
<evidence type="ECO:0000313" key="8">
    <source>
        <dbReference type="Proteomes" id="UP000292935"/>
    </source>
</evidence>
<evidence type="ECO:0000256" key="5">
    <source>
        <dbReference type="ARBA" id="ARBA00023163"/>
    </source>
</evidence>
<dbReference type="SUPFAM" id="SSF53383">
    <property type="entry name" value="PLP-dependent transferases"/>
    <property type="match status" value="1"/>
</dbReference>
<keyword evidence="5" id="KW-0804">Transcription</keyword>
<evidence type="ECO:0000256" key="2">
    <source>
        <dbReference type="ARBA" id="ARBA00022898"/>
    </source>
</evidence>
<proteinExistence type="inferred from homology"/>
<reference evidence="7 8" key="1">
    <citation type="submission" date="2019-01" db="EMBL/GenBank/DDBJ databases">
        <authorList>
            <person name="Li J."/>
        </authorList>
    </citation>
    <scope>NUCLEOTIDE SEQUENCE [LARGE SCALE GENOMIC DNA]</scope>
    <source>
        <strain evidence="7 8">CCUG 35506</strain>
    </source>
</reference>
<dbReference type="AlphaFoldDB" id="A0A4Q2JVV1"/>
<dbReference type="Gene3D" id="3.40.640.10">
    <property type="entry name" value="Type I PLP-dependent aspartate aminotransferase-like (Major domain)"/>
    <property type="match status" value="1"/>
</dbReference>
<evidence type="ECO:0000256" key="3">
    <source>
        <dbReference type="ARBA" id="ARBA00023015"/>
    </source>
</evidence>
<dbReference type="CDD" id="cd00609">
    <property type="entry name" value="AAT_like"/>
    <property type="match status" value="1"/>
</dbReference>
<dbReference type="OrthoDB" id="594134at2"/>
<protein>
    <submittedName>
        <fullName evidence="7">PLP-dependent aminotransferase family protein</fullName>
    </submittedName>
</protein>
<dbReference type="InterPro" id="IPR036390">
    <property type="entry name" value="WH_DNA-bd_sf"/>
</dbReference>
<keyword evidence="3" id="KW-0805">Transcription regulation</keyword>
<dbReference type="InterPro" id="IPR015421">
    <property type="entry name" value="PyrdxlP-dep_Trfase_major"/>
</dbReference>
<dbReference type="Gene3D" id="1.10.10.10">
    <property type="entry name" value="Winged helix-like DNA-binding domain superfamily/Winged helix DNA-binding domain"/>
    <property type="match status" value="1"/>
</dbReference>
<dbReference type="InterPro" id="IPR004839">
    <property type="entry name" value="Aminotransferase_I/II_large"/>
</dbReference>
<evidence type="ECO:0000313" key="7">
    <source>
        <dbReference type="EMBL" id="RXZ50318.1"/>
    </source>
</evidence>
<dbReference type="PANTHER" id="PTHR46577">
    <property type="entry name" value="HTH-TYPE TRANSCRIPTIONAL REGULATORY PROTEIN GABR"/>
    <property type="match status" value="1"/>
</dbReference>
<keyword evidence="7" id="KW-0808">Transferase</keyword>
<keyword evidence="2" id="KW-0663">Pyridoxal phosphate</keyword>
<gene>
    <name evidence="7" type="ORF">ESP57_00370</name>
</gene>
<dbReference type="CDD" id="cd07377">
    <property type="entry name" value="WHTH_GntR"/>
    <property type="match status" value="1"/>
</dbReference>
<evidence type="ECO:0000259" key="6">
    <source>
        <dbReference type="PROSITE" id="PS50949"/>
    </source>
</evidence>
<name>A0A4Q2JVV1_9MICO</name>
<dbReference type="PROSITE" id="PS50949">
    <property type="entry name" value="HTH_GNTR"/>
    <property type="match status" value="1"/>
</dbReference>
<evidence type="ECO:0000256" key="1">
    <source>
        <dbReference type="ARBA" id="ARBA00005384"/>
    </source>
</evidence>
<dbReference type="InterPro" id="IPR036388">
    <property type="entry name" value="WH-like_DNA-bd_sf"/>
</dbReference>
<dbReference type="Proteomes" id="UP000292935">
    <property type="component" value="Unassembled WGS sequence"/>
</dbReference>
<dbReference type="SUPFAM" id="SSF46785">
    <property type="entry name" value="Winged helix' DNA-binding domain"/>
    <property type="match status" value="1"/>
</dbReference>